<dbReference type="EMBL" id="SRLO01000383">
    <property type="protein sequence ID" value="TNN58306.1"/>
    <property type="molecule type" value="Genomic_DNA"/>
</dbReference>
<dbReference type="AlphaFoldDB" id="A0A4Z2GXQ5"/>
<evidence type="ECO:0000313" key="2">
    <source>
        <dbReference type="Proteomes" id="UP000314294"/>
    </source>
</evidence>
<name>A0A4Z2GXQ5_9TELE</name>
<dbReference type="Proteomes" id="UP000314294">
    <property type="component" value="Unassembled WGS sequence"/>
</dbReference>
<keyword evidence="2" id="KW-1185">Reference proteome</keyword>
<proteinExistence type="predicted"/>
<evidence type="ECO:0000313" key="1">
    <source>
        <dbReference type="EMBL" id="TNN58306.1"/>
    </source>
</evidence>
<organism evidence="1 2">
    <name type="scientific">Liparis tanakae</name>
    <name type="common">Tanaka's snailfish</name>
    <dbReference type="NCBI Taxonomy" id="230148"/>
    <lineage>
        <taxon>Eukaryota</taxon>
        <taxon>Metazoa</taxon>
        <taxon>Chordata</taxon>
        <taxon>Craniata</taxon>
        <taxon>Vertebrata</taxon>
        <taxon>Euteleostomi</taxon>
        <taxon>Actinopterygii</taxon>
        <taxon>Neopterygii</taxon>
        <taxon>Teleostei</taxon>
        <taxon>Neoteleostei</taxon>
        <taxon>Acanthomorphata</taxon>
        <taxon>Eupercaria</taxon>
        <taxon>Perciformes</taxon>
        <taxon>Cottioidei</taxon>
        <taxon>Cottales</taxon>
        <taxon>Liparidae</taxon>
        <taxon>Liparis</taxon>
    </lineage>
</organism>
<comment type="caution">
    <text evidence="1">The sequence shown here is derived from an EMBL/GenBank/DDBJ whole genome shotgun (WGS) entry which is preliminary data.</text>
</comment>
<reference evidence="1 2" key="1">
    <citation type="submission" date="2019-03" db="EMBL/GenBank/DDBJ databases">
        <title>First draft genome of Liparis tanakae, snailfish: a comprehensive survey of snailfish specific genes.</title>
        <authorList>
            <person name="Kim W."/>
            <person name="Song I."/>
            <person name="Jeong J.-H."/>
            <person name="Kim D."/>
            <person name="Kim S."/>
            <person name="Ryu S."/>
            <person name="Song J.Y."/>
            <person name="Lee S.K."/>
        </authorList>
    </citation>
    <scope>NUCLEOTIDE SEQUENCE [LARGE SCALE GENOMIC DNA]</scope>
    <source>
        <tissue evidence="1">Muscle</tissue>
    </source>
</reference>
<gene>
    <name evidence="1" type="ORF">EYF80_031489</name>
</gene>
<accession>A0A4Z2GXQ5</accession>
<protein>
    <submittedName>
        <fullName evidence="1">Uncharacterized protein</fullName>
    </submittedName>
</protein>
<sequence>MTLWARLARSRMLFSSCSYRQWNELSFDHKALNQHRADRVKVVIVTASKRTCAGLCHLGNNK</sequence>